<feature type="transmembrane region" description="Helical" evidence="2">
    <location>
        <begin position="15"/>
        <end position="35"/>
    </location>
</feature>
<feature type="region of interest" description="Disordered" evidence="1">
    <location>
        <begin position="227"/>
        <end position="251"/>
    </location>
</feature>
<dbReference type="Proteomes" id="UP001595699">
    <property type="component" value="Unassembled WGS sequence"/>
</dbReference>
<organism evidence="3 4">
    <name type="scientific">Tenggerimyces flavus</name>
    <dbReference type="NCBI Taxonomy" id="1708749"/>
    <lineage>
        <taxon>Bacteria</taxon>
        <taxon>Bacillati</taxon>
        <taxon>Actinomycetota</taxon>
        <taxon>Actinomycetes</taxon>
        <taxon>Propionibacteriales</taxon>
        <taxon>Nocardioidaceae</taxon>
        <taxon>Tenggerimyces</taxon>
    </lineage>
</organism>
<feature type="transmembrane region" description="Helical" evidence="2">
    <location>
        <begin position="142"/>
        <end position="163"/>
    </location>
</feature>
<evidence type="ECO:0000256" key="1">
    <source>
        <dbReference type="SAM" id="MobiDB-lite"/>
    </source>
</evidence>
<feature type="transmembrane region" description="Helical" evidence="2">
    <location>
        <begin position="195"/>
        <end position="217"/>
    </location>
</feature>
<feature type="compositionally biased region" description="Pro residues" evidence="1">
    <location>
        <begin position="234"/>
        <end position="251"/>
    </location>
</feature>
<evidence type="ECO:0000256" key="2">
    <source>
        <dbReference type="SAM" id="Phobius"/>
    </source>
</evidence>
<accession>A0ABV7Y9M6</accession>
<sequence length="251" mass="28036">MGACSGSAPLFEANWMFFAVISVSAIVGNASNWIAQRQVWETIRESLALLPALDLGWLANIWAALQPYLPTVKDGLLQPLLWLTIAAVVFGEKMDRDADVIANSRFQSVGHAFERLPRPVQRVTELFSREVREKWTPLANGVRFVLTAGPIFYLTYCLCYMVIDAGTSWLEVLAIRVIGPHPFDWWWPWLTPLGFVQQGLHEVLRIALLAAAFELGLERAWRRRRRLSGGTPPAASPPRPTAPLAASPPPR</sequence>
<dbReference type="RefSeq" id="WP_205117014.1">
    <property type="nucleotide sequence ID" value="NZ_JAFBCM010000001.1"/>
</dbReference>
<keyword evidence="4" id="KW-1185">Reference proteome</keyword>
<dbReference type="EMBL" id="JBHRZH010000006">
    <property type="protein sequence ID" value="MFC3760764.1"/>
    <property type="molecule type" value="Genomic_DNA"/>
</dbReference>
<protein>
    <submittedName>
        <fullName evidence="3">Uncharacterized protein</fullName>
    </submittedName>
</protein>
<comment type="caution">
    <text evidence="3">The sequence shown here is derived from an EMBL/GenBank/DDBJ whole genome shotgun (WGS) entry which is preliminary data.</text>
</comment>
<keyword evidence="2" id="KW-1133">Transmembrane helix</keyword>
<keyword evidence="2" id="KW-0812">Transmembrane</keyword>
<keyword evidence="2" id="KW-0472">Membrane</keyword>
<feature type="transmembrane region" description="Helical" evidence="2">
    <location>
        <begin position="75"/>
        <end position="91"/>
    </location>
</feature>
<reference evidence="4" key="1">
    <citation type="journal article" date="2019" name="Int. J. Syst. Evol. Microbiol.">
        <title>The Global Catalogue of Microorganisms (GCM) 10K type strain sequencing project: providing services to taxonomists for standard genome sequencing and annotation.</title>
        <authorList>
            <consortium name="The Broad Institute Genomics Platform"/>
            <consortium name="The Broad Institute Genome Sequencing Center for Infectious Disease"/>
            <person name="Wu L."/>
            <person name="Ma J."/>
        </authorList>
    </citation>
    <scope>NUCLEOTIDE SEQUENCE [LARGE SCALE GENOMIC DNA]</scope>
    <source>
        <strain evidence="4">CGMCC 4.7241</strain>
    </source>
</reference>
<name>A0ABV7Y9M6_9ACTN</name>
<evidence type="ECO:0000313" key="3">
    <source>
        <dbReference type="EMBL" id="MFC3760764.1"/>
    </source>
</evidence>
<proteinExistence type="predicted"/>
<feature type="transmembrane region" description="Helical" evidence="2">
    <location>
        <begin position="47"/>
        <end position="69"/>
    </location>
</feature>
<gene>
    <name evidence="3" type="ORF">ACFOUW_07930</name>
</gene>
<evidence type="ECO:0000313" key="4">
    <source>
        <dbReference type="Proteomes" id="UP001595699"/>
    </source>
</evidence>